<keyword evidence="7" id="KW-0379">Hydroxylation</keyword>
<feature type="region of interest" description="Disordered" evidence="9">
    <location>
        <begin position="177"/>
        <end position="204"/>
    </location>
</feature>
<feature type="compositionally biased region" description="Pro residues" evidence="9">
    <location>
        <begin position="96"/>
        <end position="114"/>
    </location>
</feature>
<protein>
    <recommendedName>
        <fullName evidence="8">Acyl-CoA-binding protein</fullName>
    </recommendedName>
</protein>
<dbReference type="PROSITE" id="PS51228">
    <property type="entry name" value="ACB_2"/>
    <property type="match status" value="1"/>
</dbReference>
<accession>A0A8P0SWN6</accession>
<feature type="domain" description="ACB" evidence="10">
    <location>
        <begin position="176"/>
        <end position="247"/>
    </location>
</feature>
<dbReference type="GO" id="GO:0005783">
    <property type="term" value="C:endoplasmic reticulum"/>
    <property type="evidence" value="ECO:0007669"/>
    <property type="project" value="UniProtKB-SubCell"/>
</dbReference>
<feature type="region of interest" description="Disordered" evidence="9">
    <location>
        <begin position="1"/>
        <end position="147"/>
    </location>
</feature>
<feature type="compositionally biased region" description="Pro residues" evidence="9">
    <location>
        <begin position="68"/>
        <end position="87"/>
    </location>
</feature>
<proteinExistence type="predicted"/>
<evidence type="ECO:0000256" key="6">
    <source>
        <dbReference type="ARBA" id="ARBA00023121"/>
    </source>
</evidence>
<evidence type="ECO:0000256" key="4">
    <source>
        <dbReference type="ARBA" id="ARBA00022824"/>
    </source>
</evidence>
<dbReference type="OrthoDB" id="346910at2759"/>
<dbReference type="Proteomes" id="UP000002254">
    <property type="component" value="Chromosome 19"/>
</dbReference>
<evidence type="ECO:0000256" key="3">
    <source>
        <dbReference type="ARBA" id="ARBA00022448"/>
    </source>
</evidence>
<evidence type="ECO:0000256" key="1">
    <source>
        <dbReference type="ARBA" id="ARBA00004240"/>
    </source>
</evidence>
<keyword evidence="4" id="KW-0256">Endoplasmic reticulum</keyword>
<evidence type="ECO:0000256" key="9">
    <source>
        <dbReference type="SAM" id="MobiDB-lite"/>
    </source>
</evidence>
<dbReference type="PANTHER" id="PTHR23310:SF54">
    <property type="entry name" value="ACYL-COA-BINDING PROTEIN"/>
    <property type="match status" value="1"/>
</dbReference>
<organism evidence="11 12">
    <name type="scientific">Canis lupus familiaris</name>
    <name type="common">Dog</name>
    <name type="synonym">Canis familiaris</name>
    <dbReference type="NCBI Taxonomy" id="9615"/>
    <lineage>
        <taxon>Eukaryota</taxon>
        <taxon>Metazoa</taxon>
        <taxon>Chordata</taxon>
        <taxon>Craniata</taxon>
        <taxon>Vertebrata</taxon>
        <taxon>Euteleostomi</taxon>
        <taxon>Mammalia</taxon>
        <taxon>Eutheria</taxon>
        <taxon>Laurasiatheria</taxon>
        <taxon>Carnivora</taxon>
        <taxon>Caniformia</taxon>
        <taxon>Canidae</taxon>
        <taxon>Canis</taxon>
    </lineage>
</organism>
<dbReference type="PRINTS" id="PR00689">
    <property type="entry name" value="ACOABINDINGP"/>
</dbReference>
<evidence type="ECO:0000259" key="10">
    <source>
        <dbReference type="PROSITE" id="PS51228"/>
    </source>
</evidence>
<evidence type="ECO:0000313" key="12">
    <source>
        <dbReference type="Proteomes" id="UP000002254"/>
    </source>
</evidence>
<keyword evidence="5" id="KW-0333">Golgi apparatus</keyword>
<dbReference type="InterPro" id="IPR035984">
    <property type="entry name" value="Acyl-CoA-binding_sf"/>
</dbReference>
<feature type="compositionally biased region" description="Low complexity" evidence="9">
    <location>
        <begin position="1"/>
        <end position="13"/>
    </location>
</feature>
<dbReference type="Pfam" id="PF00887">
    <property type="entry name" value="ACBP"/>
    <property type="match status" value="1"/>
</dbReference>
<dbReference type="GO" id="GO:0000062">
    <property type="term" value="F:fatty-acyl-CoA binding"/>
    <property type="evidence" value="ECO:0007669"/>
    <property type="project" value="InterPro"/>
</dbReference>
<evidence type="ECO:0000256" key="7">
    <source>
        <dbReference type="ARBA" id="ARBA00023278"/>
    </source>
</evidence>
<keyword evidence="3" id="KW-0813">Transport</keyword>
<evidence type="ECO:0000256" key="2">
    <source>
        <dbReference type="ARBA" id="ARBA00004555"/>
    </source>
</evidence>
<dbReference type="Gene3D" id="1.20.80.10">
    <property type="match status" value="1"/>
</dbReference>
<dbReference type="PANTHER" id="PTHR23310">
    <property type="entry name" value="ACYL-COA-BINDING PROTEIN, ACBP"/>
    <property type="match status" value="1"/>
</dbReference>
<dbReference type="InterPro" id="IPR000582">
    <property type="entry name" value="Acyl-CoA-binding_protein"/>
</dbReference>
<name>A0A8P0SWN6_CANLF</name>
<dbReference type="InterPro" id="IPR014352">
    <property type="entry name" value="FERM/acyl-CoA-bd_prot_sf"/>
</dbReference>
<evidence type="ECO:0000313" key="11">
    <source>
        <dbReference type="Ensembl" id="ENSCAFP00000043430.2"/>
    </source>
</evidence>
<evidence type="ECO:0000256" key="8">
    <source>
        <dbReference type="ARBA" id="ARBA00039735"/>
    </source>
</evidence>
<evidence type="ECO:0000256" key="5">
    <source>
        <dbReference type="ARBA" id="ARBA00023034"/>
    </source>
</evidence>
<reference evidence="11 12" key="1">
    <citation type="journal article" date="2005" name="Nature">
        <title>Genome sequence, comparative analysis and haplotype structure of the domestic dog.</title>
        <authorList>
            <consortium name="Broad Sequencing Platform"/>
            <person name="Lindblad-Toh K."/>
            <person name="Wade C.M."/>
            <person name="Mikkelsen T.S."/>
            <person name="Karlsson E.K."/>
            <person name="Jaffe D.B."/>
            <person name="Kamal M."/>
            <person name="Clamp M."/>
            <person name="Chang J.L."/>
            <person name="Kulbokas E.J. III"/>
            <person name="Zody M.C."/>
            <person name="Mauceli E."/>
            <person name="Xie X."/>
            <person name="Breen M."/>
            <person name="Wayne R.K."/>
            <person name="Ostrander E.A."/>
            <person name="Ponting C.P."/>
            <person name="Galibert F."/>
            <person name="Smith D.R."/>
            <person name="DeJong P.J."/>
            <person name="Kirkness E."/>
            <person name="Alvarez P."/>
            <person name="Biagi T."/>
            <person name="Brockman W."/>
            <person name="Butler J."/>
            <person name="Chin C.W."/>
            <person name="Cook A."/>
            <person name="Cuff J."/>
            <person name="Daly M.J."/>
            <person name="DeCaprio D."/>
            <person name="Gnerre S."/>
            <person name="Grabherr M."/>
            <person name="Kellis M."/>
            <person name="Kleber M."/>
            <person name="Bardeleben C."/>
            <person name="Goodstadt L."/>
            <person name="Heger A."/>
            <person name="Hitte C."/>
            <person name="Kim L."/>
            <person name="Koepfli K.P."/>
            <person name="Parker H.G."/>
            <person name="Pollinger J.P."/>
            <person name="Searle S.M."/>
            <person name="Sutter N.B."/>
            <person name="Thomas R."/>
            <person name="Webber C."/>
            <person name="Baldwin J."/>
            <person name="Abebe A."/>
            <person name="Abouelleil A."/>
            <person name="Aftuck L."/>
            <person name="Ait-Zahra M."/>
            <person name="Aldredge T."/>
            <person name="Allen N."/>
            <person name="An P."/>
            <person name="Anderson S."/>
            <person name="Antoine C."/>
            <person name="Arachchi H."/>
            <person name="Aslam A."/>
            <person name="Ayotte L."/>
            <person name="Bachantsang P."/>
            <person name="Barry A."/>
            <person name="Bayul T."/>
            <person name="Benamara M."/>
            <person name="Berlin A."/>
            <person name="Bessette D."/>
            <person name="Blitshteyn B."/>
            <person name="Bloom T."/>
            <person name="Blye J."/>
            <person name="Boguslavskiy L."/>
            <person name="Bonnet C."/>
            <person name="Boukhgalter B."/>
            <person name="Brown A."/>
            <person name="Cahill P."/>
            <person name="Calixte N."/>
            <person name="Camarata J."/>
            <person name="Cheshatsang Y."/>
            <person name="Chu J."/>
            <person name="Citroen M."/>
            <person name="Collymore A."/>
            <person name="Cooke P."/>
            <person name="Dawoe T."/>
            <person name="Daza R."/>
            <person name="Decktor K."/>
            <person name="DeGray S."/>
            <person name="Dhargay N."/>
            <person name="Dooley K."/>
            <person name="Dooley K."/>
            <person name="Dorje P."/>
            <person name="Dorjee K."/>
            <person name="Dorris L."/>
            <person name="Duffey N."/>
            <person name="Dupes A."/>
            <person name="Egbiremolen O."/>
            <person name="Elong R."/>
            <person name="Falk J."/>
            <person name="Farina A."/>
            <person name="Faro S."/>
            <person name="Ferguson D."/>
            <person name="Ferreira P."/>
            <person name="Fisher S."/>
            <person name="FitzGerald M."/>
            <person name="Foley K."/>
            <person name="Foley C."/>
            <person name="Franke A."/>
            <person name="Friedrich D."/>
            <person name="Gage D."/>
            <person name="Garber M."/>
            <person name="Gearin G."/>
            <person name="Giannoukos G."/>
            <person name="Goode T."/>
            <person name="Goyette A."/>
            <person name="Graham J."/>
            <person name="Grandbois E."/>
            <person name="Gyaltsen K."/>
            <person name="Hafez N."/>
            <person name="Hagopian D."/>
            <person name="Hagos B."/>
            <person name="Hall J."/>
            <person name="Healy C."/>
            <person name="Hegarty R."/>
            <person name="Honan T."/>
            <person name="Horn A."/>
            <person name="Houde N."/>
            <person name="Hughes L."/>
            <person name="Hunnicutt L."/>
            <person name="Husby M."/>
            <person name="Jester B."/>
            <person name="Jones C."/>
            <person name="Kamat A."/>
            <person name="Kanga B."/>
            <person name="Kells C."/>
            <person name="Khazanovich D."/>
            <person name="Kieu A.C."/>
            <person name="Kisner P."/>
            <person name="Kumar M."/>
            <person name="Lance K."/>
            <person name="Landers T."/>
            <person name="Lara M."/>
            <person name="Lee W."/>
            <person name="Leger J.P."/>
            <person name="Lennon N."/>
            <person name="Leuper L."/>
            <person name="LeVine S."/>
            <person name="Liu J."/>
            <person name="Liu X."/>
            <person name="Lokyitsang Y."/>
            <person name="Lokyitsang T."/>
            <person name="Lui A."/>
            <person name="Macdonald J."/>
            <person name="Major J."/>
            <person name="Marabella R."/>
            <person name="Maru K."/>
            <person name="Matthews C."/>
            <person name="McDonough S."/>
            <person name="Mehta T."/>
            <person name="Meldrim J."/>
            <person name="Melnikov A."/>
            <person name="Meneus L."/>
            <person name="Mihalev A."/>
            <person name="Mihova T."/>
            <person name="Miller K."/>
            <person name="Mittelman R."/>
            <person name="Mlenga V."/>
            <person name="Mulrain L."/>
            <person name="Munson G."/>
            <person name="Navidi A."/>
            <person name="Naylor J."/>
            <person name="Nguyen T."/>
            <person name="Nguyen N."/>
            <person name="Nguyen C."/>
            <person name="Nguyen T."/>
            <person name="Nicol R."/>
            <person name="Norbu N."/>
            <person name="Norbu C."/>
            <person name="Novod N."/>
            <person name="Nyima T."/>
            <person name="Olandt P."/>
            <person name="O'Neill B."/>
            <person name="O'Neill K."/>
            <person name="Osman S."/>
            <person name="Oyono L."/>
            <person name="Patti C."/>
            <person name="Perrin D."/>
            <person name="Phunkhang P."/>
            <person name="Pierre F."/>
            <person name="Priest M."/>
            <person name="Rachupka A."/>
            <person name="Raghuraman S."/>
            <person name="Rameau R."/>
            <person name="Ray V."/>
            <person name="Raymond C."/>
            <person name="Rege F."/>
            <person name="Rise C."/>
            <person name="Rogers J."/>
            <person name="Rogov P."/>
            <person name="Sahalie J."/>
            <person name="Settipalli S."/>
            <person name="Sharpe T."/>
            <person name="Shea T."/>
            <person name="Sheehan M."/>
            <person name="Sherpa N."/>
            <person name="Shi J."/>
            <person name="Shih D."/>
            <person name="Sloan J."/>
            <person name="Smith C."/>
            <person name="Sparrow T."/>
            <person name="Stalker J."/>
            <person name="Stange-Thomann N."/>
            <person name="Stavropoulos S."/>
            <person name="Stone C."/>
            <person name="Stone S."/>
            <person name="Sykes S."/>
            <person name="Tchuinga P."/>
            <person name="Tenzing P."/>
            <person name="Tesfaye S."/>
            <person name="Thoulutsang D."/>
            <person name="Thoulutsang Y."/>
            <person name="Topham K."/>
            <person name="Topping I."/>
            <person name="Tsamla T."/>
            <person name="Vassiliev H."/>
            <person name="Venkataraman V."/>
            <person name="Vo A."/>
            <person name="Wangchuk T."/>
            <person name="Wangdi T."/>
            <person name="Weiand M."/>
            <person name="Wilkinson J."/>
            <person name="Wilson A."/>
            <person name="Yadav S."/>
            <person name="Yang S."/>
            <person name="Yang X."/>
            <person name="Young G."/>
            <person name="Yu Q."/>
            <person name="Zainoun J."/>
            <person name="Zembek L."/>
            <person name="Zimmer A."/>
            <person name="Lander E.S."/>
        </authorList>
    </citation>
    <scope>NUCLEOTIDE SEQUENCE [LARGE SCALE GENOMIC DNA]</scope>
    <source>
        <strain evidence="11">Boxer</strain>
    </source>
</reference>
<dbReference type="SUPFAM" id="SSF47027">
    <property type="entry name" value="Acyl-CoA binding protein"/>
    <property type="match status" value="1"/>
</dbReference>
<comment type="subcellular location">
    <subcellularLocation>
        <location evidence="1">Endoplasmic reticulum</location>
    </subcellularLocation>
    <subcellularLocation>
        <location evidence="2">Golgi apparatus</location>
    </subcellularLocation>
</comment>
<feature type="compositionally biased region" description="Basic and acidic residues" evidence="9">
    <location>
        <begin position="49"/>
        <end position="61"/>
    </location>
</feature>
<feature type="compositionally biased region" description="Low complexity" evidence="9">
    <location>
        <begin position="177"/>
        <end position="186"/>
    </location>
</feature>
<gene>
    <name evidence="11" type="primary">DBI</name>
</gene>
<sequence>SNSRSNARAGRSAPQARAEQASAPASPDRAGRRRRPGASPDPPRARGATRPEARLPGDTRPVEVSALRPPPAPPRPRPSPAPGPRPGSGPLRPSGPSGPRPPGARPPRPPPAPGVPFGSALRARERANPRGLGRVGRRGGAGHAPRPELAADWLLGAGPGAAREPPAAAPLKALPAERCAAASCSSPPRPPSRGLATRQHVSERPGLLDLRGKAKWDAWNQLKGTSKEDAMKAYVNKVEDLKKKYGI</sequence>
<dbReference type="GO" id="GO:0005794">
    <property type="term" value="C:Golgi apparatus"/>
    <property type="evidence" value="ECO:0007669"/>
    <property type="project" value="UniProtKB-SubCell"/>
</dbReference>
<reference evidence="11" key="2">
    <citation type="submission" date="2025-08" db="UniProtKB">
        <authorList>
            <consortium name="Ensembl"/>
        </authorList>
    </citation>
    <scope>IDENTIFICATION</scope>
</reference>
<dbReference type="AlphaFoldDB" id="A0A8P0SWN6"/>
<dbReference type="Ensembl" id="ENSCAFT00000062297.2">
    <property type="protein sequence ID" value="ENSCAFP00000043430.2"/>
    <property type="gene ID" value="ENSCAFG00000004895.6"/>
</dbReference>
<keyword evidence="6" id="KW-0446">Lipid-binding</keyword>